<dbReference type="InterPro" id="IPR041698">
    <property type="entry name" value="Methyltransf_25"/>
</dbReference>
<keyword evidence="6" id="KW-1185">Reference proteome</keyword>
<dbReference type="GO" id="GO:0102208">
    <property type="term" value="F:2-polyprenyl-6-hydroxyphenol methylase activity"/>
    <property type="evidence" value="ECO:0007669"/>
    <property type="project" value="UniProtKB-EC"/>
</dbReference>
<dbReference type="Pfam" id="PF13649">
    <property type="entry name" value="Methyltransf_25"/>
    <property type="match status" value="1"/>
</dbReference>
<sequence length="243" mass="26319">MSYDDPRLAVLYDVDNPDGPDHDFFRGFADHLGANRIVDLGCGTGLLTVTLARAGRTVTGIDPAPAMLERAATRPGGEAVNWVLGTGDVLTPHTTDLIIMSGNVVMHIIGDDWHTTLAAIARALTPNGRLVFEARNPAAHAWKSWNDPVGERDTPVGLLRESVTTEPPDEDGVVRMHCHNEFVETGDVLDVEQSLQFRDRSQIEADLLAAGLVTLNVWSDWARTPFGGTEAEPLMVFDAAFPG</sequence>
<dbReference type="RefSeq" id="WP_181409674.1">
    <property type="nucleotide sequence ID" value="NZ_JBHMAX010000009.1"/>
</dbReference>
<evidence type="ECO:0000313" key="5">
    <source>
        <dbReference type="EMBL" id="MFB9731281.1"/>
    </source>
</evidence>
<protein>
    <submittedName>
        <fullName evidence="5">Class I SAM-dependent methyltransferase</fullName>
        <ecNumber evidence="5">2.1.1.222</ecNumber>
        <ecNumber evidence="5">2.1.1.64</ecNumber>
    </submittedName>
</protein>
<accession>A0ABV5V0F6</accession>
<comment type="caution">
    <text evidence="5">The sequence shown here is derived from an EMBL/GenBank/DDBJ whole genome shotgun (WGS) entry which is preliminary data.</text>
</comment>
<feature type="domain" description="Methyltransferase" evidence="4">
    <location>
        <begin position="37"/>
        <end position="128"/>
    </location>
</feature>
<dbReference type="EC" id="2.1.1.222" evidence="5"/>
<dbReference type="PANTHER" id="PTHR43464">
    <property type="entry name" value="METHYLTRANSFERASE"/>
    <property type="match status" value="1"/>
</dbReference>
<reference evidence="5 6" key="1">
    <citation type="submission" date="2024-09" db="EMBL/GenBank/DDBJ databases">
        <authorList>
            <person name="Sun Q."/>
            <person name="Mori K."/>
        </authorList>
    </citation>
    <scope>NUCLEOTIDE SEQUENCE [LARGE SCALE GENOMIC DNA]</scope>
    <source>
        <strain evidence="5 6">JCM 12763</strain>
    </source>
</reference>
<dbReference type="EMBL" id="JBHMAX010000009">
    <property type="protein sequence ID" value="MFB9731281.1"/>
    <property type="molecule type" value="Genomic_DNA"/>
</dbReference>
<keyword evidence="3" id="KW-0949">S-adenosyl-L-methionine</keyword>
<dbReference type="SUPFAM" id="SSF53335">
    <property type="entry name" value="S-adenosyl-L-methionine-dependent methyltransferases"/>
    <property type="match status" value="1"/>
</dbReference>
<dbReference type="PANTHER" id="PTHR43464:SF19">
    <property type="entry name" value="UBIQUINONE BIOSYNTHESIS O-METHYLTRANSFERASE, MITOCHONDRIAL"/>
    <property type="match status" value="1"/>
</dbReference>
<dbReference type="GO" id="GO:0061542">
    <property type="term" value="F:3-demethylubiquinol 3-O-methyltransferase activity"/>
    <property type="evidence" value="ECO:0007669"/>
    <property type="project" value="UniProtKB-EC"/>
</dbReference>
<dbReference type="Proteomes" id="UP001589613">
    <property type="component" value="Unassembled WGS sequence"/>
</dbReference>
<dbReference type="Gene3D" id="3.40.50.150">
    <property type="entry name" value="Vaccinia Virus protein VP39"/>
    <property type="match status" value="1"/>
</dbReference>
<keyword evidence="2 5" id="KW-0808">Transferase</keyword>
<name>A0ABV5V0F6_9MICO</name>
<evidence type="ECO:0000313" key="6">
    <source>
        <dbReference type="Proteomes" id="UP001589613"/>
    </source>
</evidence>
<dbReference type="CDD" id="cd02440">
    <property type="entry name" value="AdoMet_MTases"/>
    <property type="match status" value="1"/>
</dbReference>
<dbReference type="EC" id="2.1.1.64" evidence="5"/>
<organism evidence="5 6">
    <name type="scientific">Ornithinimicrobium kibberense</name>
    <dbReference type="NCBI Taxonomy" id="282060"/>
    <lineage>
        <taxon>Bacteria</taxon>
        <taxon>Bacillati</taxon>
        <taxon>Actinomycetota</taxon>
        <taxon>Actinomycetes</taxon>
        <taxon>Micrococcales</taxon>
        <taxon>Ornithinimicrobiaceae</taxon>
        <taxon>Ornithinimicrobium</taxon>
    </lineage>
</organism>
<gene>
    <name evidence="5" type="ORF">ACFFN0_04385</name>
</gene>
<keyword evidence="1 5" id="KW-0489">Methyltransferase</keyword>
<dbReference type="GO" id="GO:0032259">
    <property type="term" value="P:methylation"/>
    <property type="evidence" value="ECO:0007669"/>
    <property type="project" value="UniProtKB-KW"/>
</dbReference>
<proteinExistence type="predicted"/>
<evidence type="ECO:0000259" key="4">
    <source>
        <dbReference type="Pfam" id="PF13649"/>
    </source>
</evidence>
<dbReference type="InterPro" id="IPR029063">
    <property type="entry name" value="SAM-dependent_MTases_sf"/>
</dbReference>
<evidence type="ECO:0000256" key="1">
    <source>
        <dbReference type="ARBA" id="ARBA00022603"/>
    </source>
</evidence>
<evidence type="ECO:0000256" key="2">
    <source>
        <dbReference type="ARBA" id="ARBA00022679"/>
    </source>
</evidence>
<evidence type="ECO:0000256" key="3">
    <source>
        <dbReference type="ARBA" id="ARBA00022691"/>
    </source>
</evidence>